<accession>A0A0E9SCG3</accession>
<sequence>MKIYCFVFTVIFSFSSQPSRVSLESAIPEIMKLKFSTDILCCSADFCH</sequence>
<name>A0A0E9SCG3_ANGAN</name>
<dbReference type="AlphaFoldDB" id="A0A0E9SCG3"/>
<proteinExistence type="predicted"/>
<protein>
    <submittedName>
        <fullName evidence="1">Uncharacterized protein</fullName>
    </submittedName>
</protein>
<organism evidence="1">
    <name type="scientific">Anguilla anguilla</name>
    <name type="common">European freshwater eel</name>
    <name type="synonym">Muraena anguilla</name>
    <dbReference type="NCBI Taxonomy" id="7936"/>
    <lineage>
        <taxon>Eukaryota</taxon>
        <taxon>Metazoa</taxon>
        <taxon>Chordata</taxon>
        <taxon>Craniata</taxon>
        <taxon>Vertebrata</taxon>
        <taxon>Euteleostomi</taxon>
        <taxon>Actinopterygii</taxon>
        <taxon>Neopterygii</taxon>
        <taxon>Teleostei</taxon>
        <taxon>Anguilliformes</taxon>
        <taxon>Anguillidae</taxon>
        <taxon>Anguilla</taxon>
    </lineage>
</organism>
<dbReference type="EMBL" id="GBXM01069498">
    <property type="protein sequence ID" value="JAH39079.1"/>
    <property type="molecule type" value="Transcribed_RNA"/>
</dbReference>
<reference evidence="1" key="1">
    <citation type="submission" date="2014-11" db="EMBL/GenBank/DDBJ databases">
        <authorList>
            <person name="Amaro Gonzalez C."/>
        </authorList>
    </citation>
    <scope>NUCLEOTIDE SEQUENCE</scope>
</reference>
<reference evidence="1" key="2">
    <citation type="journal article" date="2015" name="Fish Shellfish Immunol.">
        <title>Early steps in the European eel (Anguilla anguilla)-Vibrio vulnificus interaction in the gills: Role of the RtxA13 toxin.</title>
        <authorList>
            <person name="Callol A."/>
            <person name="Pajuelo D."/>
            <person name="Ebbesson L."/>
            <person name="Teles M."/>
            <person name="MacKenzie S."/>
            <person name="Amaro C."/>
        </authorList>
    </citation>
    <scope>NUCLEOTIDE SEQUENCE</scope>
</reference>
<evidence type="ECO:0000313" key="1">
    <source>
        <dbReference type="EMBL" id="JAH39079.1"/>
    </source>
</evidence>